<keyword evidence="5" id="KW-1185">Reference proteome</keyword>
<evidence type="ECO:0000313" key="4">
    <source>
        <dbReference type="EMBL" id="AEM39801.1"/>
    </source>
</evidence>
<proteinExistence type="inferred from homology"/>
<dbReference type="HOGENOM" id="CLU_112527_2_2_2"/>
<dbReference type="GO" id="GO:0003899">
    <property type="term" value="F:DNA-directed RNA polymerase activity"/>
    <property type="evidence" value="ECO:0007669"/>
    <property type="project" value="UniProtKB-UniRule"/>
</dbReference>
<protein>
    <recommendedName>
        <fullName evidence="3">DNA-directed RNA polymerase subunit Rpo6</fullName>
        <ecNumber evidence="3">2.7.7.6</ecNumber>
    </recommendedName>
    <alternativeName>
        <fullName evidence="3">DNA-directed RNA polymerase subunit K</fullName>
    </alternativeName>
</protein>
<accession>G0EDJ7</accession>
<keyword evidence="1 3" id="KW-0240">DNA-directed RNA polymerase</keyword>
<dbReference type="GO" id="GO:0003677">
    <property type="term" value="F:DNA binding"/>
    <property type="evidence" value="ECO:0007669"/>
    <property type="project" value="UniProtKB-UniRule"/>
</dbReference>
<dbReference type="GO" id="GO:0000428">
    <property type="term" value="C:DNA-directed RNA polymerase complex"/>
    <property type="evidence" value="ECO:0007669"/>
    <property type="project" value="UniProtKB-KW"/>
</dbReference>
<dbReference type="PANTHER" id="PTHR47227">
    <property type="entry name" value="DNA-DIRECTED RNA POLYMERASE SUBUNIT K"/>
    <property type="match status" value="1"/>
</dbReference>
<comment type="subunit">
    <text evidence="3">Part of the RNA polymerase complex.</text>
</comment>
<dbReference type="InterPro" id="IPR036161">
    <property type="entry name" value="RPB6/omega-like_sf"/>
</dbReference>
<gene>
    <name evidence="3" type="primary">rpo6</name>
    <name evidence="3" type="synonym">rpoK</name>
    <name evidence="4" type="ordered locus">Pyrfu_1948</name>
</gene>
<dbReference type="NCBIfam" id="NF002208">
    <property type="entry name" value="PRK01099.1-3"/>
    <property type="match status" value="1"/>
</dbReference>
<dbReference type="AlphaFoldDB" id="G0EDJ7"/>
<dbReference type="RefSeq" id="WP_014027478.1">
    <property type="nucleotide sequence ID" value="NC_015931.1"/>
</dbReference>
<dbReference type="GeneID" id="11138288"/>
<dbReference type="NCBIfam" id="NF002207">
    <property type="entry name" value="PRK01099.1-2"/>
    <property type="match status" value="1"/>
</dbReference>
<sequence>MSEAEKRFEVKIGPPWLTRFERARIIGARALQLSLGAPPLIDTSRLHPRIREDPVLVARVELAEGVLPITVLRYTRRGEYQAIPLQVLLEGMKRVEKYWTRLFLDELPAAYAK</sequence>
<organism evidence="4 5">
    <name type="scientific">Pyrolobus fumarii (strain DSM 11204 / 1A)</name>
    <dbReference type="NCBI Taxonomy" id="694429"/>
    <lineage>
        <taxon>Archaea</taxon>
        <taxon>Thermoproteota</taxon>
        <taxon>Thermoprotei</taxon>
        <taxon>Desulfurococcales</taxon>
        <taxon>Pyrodictiaceae</taxon>
        <taxon>Pyrolobus</taxon>
    </lineage>
</organism>
<dbReference type="InterPro" id="IPR006111">
    <property type="entry name" value="Rpo6/Rpb6"/>
</dbReference>
<dbReference type="Proteomes" id="UP000001037">
    <property type="component" value="Chromosome"/>
</dbReference>
<dbReference type="InterPro" id="IPR020708">
    <property type="entry name" value="DNA-dir_RNA_polK_14-18kDa_CS"/>
</dbReference>
<keyword evidence="3" id="KW-0963">Cytoplasm</keyword>
<evidence type="ECO:0000256" key="2">
    <source>
        <dbReference type="ARBA" id="ARBA00023163"/>
    </source>
</evidence>
<dbReference type="SMART" id="SM01409">
    <property type="entry name" value="RNA_pol_Rpb6"/>
    <property type="match status" value="1"/>
</dbReference>
<dbReference type="GO" id="GO:0006366">
    <property type="term" value="P:transcription by RNA polymerase II"/>
    <property type="evidence" value="ECO:0007669"/>
    <property type="project" value="TreeGrafter"/>
</dbReference>
<dbReference type="Pfam" id="PF01192">
    <property type="entry name" value="RNA_pol_Rpb6"/>
    <property type="match status" value="1"/>
</dbReference>
<dbReference type="GO" id="GO:0005737">
    <property type="term" value="C:cytoplasm"/>
    <property type="evidence" value="ECO:0007669"/>
    <property type="project" value="UniProtKB-SubCell"/>
</dbReference>
<dbReference type="PANTHER" id="PTHR47227:SF5">
    <property type="entry name" value="DNA-DIRECTED RNA POLYMERASES I, II, AND III SUBUNIT RPABC2"/>
    <property type="match status" value="1"/>
</dbReference>
<dbReference type="GO" id="GO:0006360">
    <property type="term" value="P:transcription by RNA polymerase I"/>
    <property type="evidence" value="ECO:0007669"/>
    <property type="project" value="TreeGrafter"/>
</dbReference>
<dbReference type="InParanoid" id="G0EDJ7"/>
<evidence type="ECO:0000313" key="5">
    <source>
        <dbReference type="Proteomes" id="UP000001037"/>
    </source>
</evidence>
<comment type="subcellular location">
    <subcellularLocation>
        <location evidence="3">Cytoplasm</location>
    </subcellularLocation>
</comment>
<name>G0EDJ7_PYRF1</name>
<dbReference type="Gene3D" id="3.90.940.10">
    <property type="match status" value="1"/>
</dbReference>
<comment type="catalytic activity">
    <reaction evidence="3">
        <text>RNA(n) + a ribonucleoside 5'-triphosphate = RNA(n+1) + diphosphate</text>
        <dbReference type="Rhea" id="RHEA:21248"/>
        <dbReference type="Rhea" id="RHEA-COMP:14527"/>
        <dbReference type="Rhea" id="RHEA-COMP:17342"/>
        <dbReference type="ChEBI" id="CHEBI:33019"/>
        <dbReference type="ChEBI" id="CHEBI:61557"/>
        <dbReference type="ChEBI" id="CHEBI:140395"/>
        <dbReference type="EC" id="2.7.7.6"/>
    </reaction>
</comment>
<dbReference type="STRING" id="694429.Pyrfu_1948"/>
<dbReference type="EMBL" id="CP002838">
    <property type="protein sequence ID" value="AEM39801.1"/>
    <property type="molecule type" value="Genomic_DNA"/>
</dbReference>
<keyword evidence="2 3" id="KW-0804">Transcription</keyword>
<evidence type="ECO:0000256" key="3">
    <source>
        <dbReference type="HAMAP-Rule" id="MF_00192"/>
    </source>
</evidence>
<reference evidence="4 5" key="1">
    <citation type="journal article" date="2011" name="Stand. Genomic Sci.">
        <title>Complete genome sequence of the hyperthermophilic chemolithoautotroph Pyrolobus fumarii type strain (1A).</title>
        <authorList>
            <person name="Anderson I."/>
            <person name="Goker M."/>
            <person name="Nolan M."/>
            <person name="Lucas S."/>
            <person name="Hammon N."/>
            <person name="Deshpande S."/>
            <person name="Cheng J.F."/>
            <person name="Tapia R."/>
            <person name="Han C."/>
            <person name="Goodwin L."/>
            <person name="Pitluck S."/>
            <person name="Huntemann M."/>
            <person name="Liolios K."/>
            <person name="Ivanova N."/>
            <person name="Pagani I."/>
            <person name="Mavromatis K."/>
            <person name="Ovchinikova G."/>
            <person name="Pati A."/>
            <person name="Chen A."/>
            <person name="Palaniappan K."/>
            <person name="Land M."/>
            <person name="Hauser L."/>
            <person name="Brambilla E.M."/>
            <person name="Huber H."/>
            <person name="Yasawong M."/>
            <person name="Rohde M."/>
            <person name="Spring S."/>
            <person name="Abt B."/>
            <person name="Sikorski J."/>
            <person name="Wirth R."/>
            <person name="Detter J.C."/>
            <person name="Woyke T."/>
            <person name="Bristow J."/>
            <person name="Eisen J.A."/>
            <person name="Markowitz V."/>
            <person name="Hugenholtz P."/>
            <person name="Kyrpides N.C."/>
            <person name="Klenk H.P."/>
            <person name="Lapidus A."/>
        </authorList>
    </citation>
    <scope>NUCLEOTIDE SEQUENCE [LARGE SCALE GENOMIC DNA]</scope>
    <source>
        <strain evidence="5">DSM 11204 / 1A</strain>
    </source>
</reference>
<comment type="function">
    <text evidence="3">DNA-dependent RNA polymerase (RNAP) catalyzes the transcription of DNA into RNA using the four ribonucleoside triphosphates as substrates.</text>
</comment>
<dbReference type="HAMAP" id="MF_00192">
    <property type="entry name" value="RNApol_arch_Rpo6"/>
    <property type="match status" value="1"/>
</dbReference>
<dbReference type="eggNOG" id="arCOG01268">
    <property type="taxonomic scope" value="Archaea"/>
</dbReference>
<dbReference type="OrthoDB" id="10567at2157"/>
<dbReference type="GO" id="GO:0042797">
    <property type="term" value="P:tRNA transcription by RNA polymerase III"/>
    <property type="evidence" value="ECO:0007669"/>
    <property type="project" value="TreeGrafter"/>
</dbReference>
<dbReference type="KEGG" id="pfm:Pyrfu_1948"/>
<dbReference type="EC" id="2.7.7.6" evidence="3"/>
<keyword evidence="3" id="KW-0808">Transferase</keyword>
<evidence type="ECO:0000256" key="1">
    <source>
        <dbReference type="ARBA" id="ARBA00022478"/>
    </source>
</evidence>
<dbReference type="InterPro" id="IPR006110">
    <property type="entry name" value="Pol_omega/Rpo6/RPB6"/>
</dbReference>
<dbReference type="PROSITE" id="PS01111">
    <property type="entry name" value="RNA_POL_K_14KD"/>
    <property type="match status" value="1"/>
</dbReference>
<comment type="similarity">
    <text evidence="3">Belongs to the archaeal Rpo6/eukaryotic RPB6 RNA polymerase subunit family.</text>
</comment>
<keyword evidence="3" id="KW-0548">Nucleotidyltransferase</keyword>
<dbReference type="FunCoup" id="G0EDJ7">
    <property type="interactions" value="10"/>
</dbReference>
<dbReference type="SUPFAM" id="SSF63562">
    <property type="entry name" value="RPB6/omega subunit-like"/>
    <property type="match status" value="1"/>
</dbReference>